<dbReference type="AlphaFoldDB" id="A0A6C2YL48"/>
<dbReference type="KEGG" id="tim:GMBLW1_23180"/>
<name>A0A6C2YL48_9BACT</name>
<evidence type="ECO:0000313" key="3">
    <source>
        <dbReference type="Proteomes" id="UP000464378"/>
    </source>
</evidence>
<organism evidence="2">
    <name type="scientific">Tuwongella immobilis</name>
    <dbReference type="NCBI Taxonomy" id="692036"/>
    <lineage>
        <taxon>Bacteria</taxon>
        <taxon>Pseudomonadati</taxon>
        <taxon>Planctomycetota</taxon>
        <taxon>Planctomycetia</taxon>
        <taxon>Gemmatales</taxon>
        <taxon>Gemmataceae</taxon>
        <taxon>Tuwongella</taxon>
    </lineage>
</organism>
<dbReference type="InParanoid" id="A0A6C2YL48"/>
<proteinExistence type="predicted"/>
<evidence type="ECO:0000259" key="1">
    <source>
        <dbReference type="Pfam" id="PF14206"/>
    </source>
</evidence>
<dbReference type="Proteomes" id="UP000464378">
    <property type="component" value="Chromosome"/>
</dbReference>
<protein>
    <recommendedName>
        <fullName evidence="1">Cysteine-rich CPCC domain-containing protein</fullName>
    </recommendedName>
</protein>
<dbReference type="EMBL" id="LR593887">
    <property type="protein sequence ID" value="VTR99014.1"/>
    <property type="molecule type" value="Genomic_DNA"/>
</dbReference>
<dbReference type="InterPro" id="IPR025983">
    <property type="entry name" value="Cys_rich_CPCC"/>
</dbReference>
<evidence type="ECO:0000313" key="2">
    <source>
        <dbReference type="EMBL" id="VIP01642.1"/>
    </source>
</evidence>
<reference evidence="2" key="1">
    <citation type="submission" date="2019-04" db="EMBL/GenBank/DDBJ databases">
        <authorList>
            <consortium name="Science for Life Laboratories"/>
        </authorList>
    </citation>
    <scope>NUCLEOTIDE SEQUENCE</scope>
    <source>
        <strain evidence="2">MBLW1</strain>
    </source>
</reference>
<accession>A0A6C2YL48</accession>
<dbReference type="Pfam" id="PF14206">
    <property type="entry name" value="Cys_rich_CPCC"/>
    <property type="match status" value="1"/>
</dbReference>
<keyword evidence="3" id="KW-1185">Reference proteome</keyword>
<feature type="domain" description="Cysteine-rich CPCC" evidence="1">
    <location>
        <begin position="2"/>
        <end position="76"/>
    </location>
</feature>
<dbReference type="EMBL" id="LR586016">
    <property type="protein sequence ID" value="VIP01642.1"/>
    <property type="molecule type" value="Genomic_DNA"/>
</dbReference>
<dbReference type="RefSeq" id="WP_162656844.1">
    <property type="nucleotide sequence ID" value="NZ_LR593887.1"/>
</dbReference>
<gene>
    <name evidence="2" type="ORF">GMBLW1_23180</name>
</gene>
<sequence>MFPCPACGHLTIETQHDWDICPVCFWEDDVGLNGRDDVTSPANRDMSLAQAQANYYRFGAIDLQFTEQVRPPTAEESRPEGWVMLPKAVSLLRESQLRRTEM</sequence>